<reference evidence="3" key="1">
    <citation type="journal article" date="2019" name="Int. J. Syst. Evol. Microbiol.">
        <title>The Global Catalogue of Microorganisms (GCM) 10K type strain sequencing project: providing services to taxonomists for standard genome sequencing and annotation.</title>
        <authorList>
            <consortium name="The Broad Institute Genomics Platform"/>
            <consortium name="The Broad Institute Genome Sequencing Center for Infectious Disease"/>
            <person name="Wu L."/>
            <person name="Ma J."/>
        </authorList>
    </citation>
    <scope>NUCLEOTIDE SEQUENCE [LARGE SCALE GENOMIC DNA]</scope>
    <source>
        <strain evidence="3">JCM 15481</strain>
    </source>
</reference>
<sequence length="439" mass="48733">MPAEGPPLRERLTYAEVMWEVARERAADGEHEQAVAALHESAAHLRGSRALATTHAARQERGGLLAEVLRRLHSLTGDGDALHEAEETIDELLAGWPDDELVPARLFLARGRVTLGRAHAEQTIDETRAYGLRAAADLRTGVDLLRMEGGPEQRRQECEALLDLAEANTTAAGDAGAGRALAALDRAGRLAAALDDYRLHAESLRRKAQVRVAEFTRGGHGELLVEADGWLAEARRLLPPGAALYGEVLTEHGELLLRRARLAPGDTDLRGRAVPVLREVLAETPQRHPDLPRRQLLFGRSLRLRYESFGTRTDLYEAEWVLDLAAREDEAPPRVRAHAWLELGDVQLLIDLRTEFRQRQERAADCYRRAALLAERAGDPADAARAHHRRGQMLEPTAGRAAALRAYRDAWEQWNRAEQTDSAGAELTREQIRTLEGED</sequence>
<organism evidence="2 3">
    <name type="scientific">Streptomyces synnematoformans</name>
    <dbReference type="NCBI Taxonomy" id="415721"/>
    <lineage>
        <taxon>Bacteria</taxon>
        <taxon>Bacillati</taxon>
        <taxon>Actinomycetota</taxon>
        <taxon>Actinomycetes</taxon>
        <taxon>Kitasatosporales</taxon>
        <taxon>Streptomycetaceae</taxon>
        <taxon>Streptomyces</taxon>
    </lineage>
</organism>
<evidence type="ECO:0000313" key="2">
    <source>
        <dbReference type="EMBL" id="GAA2116352.1"/>
    </source>
</evidence>
<dbReference type="EMBL" id="BAAAPF010000031">
    <property type="protein sequence ID" value="GAA2116352.1"/>
    <property type="molecule type" value="Genomic_DNA"/>
</dbReference>
<evidence type="ECO:0008006" key="4">
    <source>
        <dbReference type="Google" id="ProtNLM"/>
    </source>
</evidence>
<feature type="region of interest" description="Disordered" evidence="1">
    <location>
        <begin position="418"/>
        <end position="439"/>
    </location>
</feature>
<comment type="caution">
    <text evidence="2">The sequence shown here is derived from an EMBL/GenBank/DDBJ whole genome shotgun (WGS) entry which is preliminary data.</text>
</comment>
<accession>A0ABN2XVH8</accession>
<name>A0ABN2XVH8_9ACTN</name>
<proteinExistence type="predicted"/>
<feature type="compositionally biased region" description="Basic and acidic residues" evidence="1">
    <location>
        <begin position="427"/>
        <end position="439"/>
    </location>
</feature>
<dbReference type="Proteomes" id="UP001500443">
    <property type="component" value="Unassembled WGS sequence"/>
</dbReference>
<evidence type="ECO:0000256" key="1">
    <source>
        <dbReference type="SAM" id="MobiDB-lite"/>
    </source>
</evidence>
<gene>
    <name evidence="2" type="ORF">GCM10009802_16800</name>
</gene>
<evidence type="ECO:0000313" key="3">
    <source>
        <dbReference type="Proteomes" id="UP001500443"/>
    </source>
</evidence>
<protein>
    <recommendedName>
        <fullName evidence="4">Tetratricopeptide repeat protein</fullName>
    </recommendedName>
</protein>
<keyword evidence="3" id="KW-1185">Reference proteome</keyword>